<evidence type="ECO:0000313" key="1">
    <source>
        <dbReference type="EMBL" id="QSX78898.1"/>
    </source>
</evidence>
<organism evidence="1 2">
    <name type="scientific">Agrilutibacter solisilvae</name>
    <dbReference type="NCBI Taxonomy" id="2763317"/>
    <lineage>
        <taxon>Bacteria</taxon>
        <taxon>Pseudomonadati</taxon>
        <taxon>Pseudomonadota</taxon>
        <taxon>Gammaproteobacteria</taxon>
        <taxon>Lysobacterales</taxon>
        <taxon>Lysobacteraceae</taxon>
        <taxon>Agrilutibacter</taxon>
    </lineage>
</organism>
<reference evidence="1 2" key="1">
    <citation type="submission" date="2021-03" db="EMBL/GenBank/DDBJ databases">
        <title>Lysobacter sp. nov. isolated from soil of gangwondo yeongwol, south Korea.</title>
        <authorList>
            <person name="Kim K.R."/>
            <person name="Kim K.H."/>
            <person name="Jeon C.O."/>
        </authorList>
    </citation>
    <scope>NUCLEOTIDE SEQUENCE [LARGE SCALE GENOMIC DNA]</scope>
    <source>
        <strain evidence="1 2">R19</strain>
    </source>
</reference>
<accession>A0A974Y0A2</accession>
<name>A0A974Y0A2_9GAMM</name>
<dbReference type="AlphaFoldDB" id="A0A974Y0A2"/>
<dbReference type="Proteomes" id="UP000639274">
    <property type="component" value="Chromosome"/>
</dbReference>
<dbReference type="EMBL" id="CP071518">
    <property type="protein sequence ID" value="QSX78898.1"/>
    <property type="molecule type" value="Genomic_DNA"/>
</dbReference>
<dbReference type="KEGG" id="lsf:I8J32_002945"/>
<dbReference type="RefSeq" id="WP_207526747.1">
    <property type="nucleotide sequence ID" value="NZ_CP071518.1"/>
</dbReference>
<protein>
    <submittedName>
        <fullName evidence="1">Uncharacterized protein</fullName>
    </submittedName>
</protein>
<keyword evidence="2" id="KW-1185">Reference proteome</keyword>
<evidence type="ECO:0000313" key="2">
    <source>
        <dbReference type="Proteomes" id="UP000639274"/>
    </source>
</evidence>
<gene>
    <name evidence="1" type="ORF">I8J32_002945</name>
</gene>
<proteinExistence type="predicted"/>
<sequence>MRRRRSGRGGRLLTVVVLGALVAGGAMAMRAWLTPQPTATAPGPSMAVASAAPLPAEATAGNTDLADTTPAAPAAPATVVADAGTREANWREAREATIRMQERLRAQELARKAQQTRQTDRVRCENGQRMRRVDNGWVQDGPC</sequence>